<dbReference type="Gene3D" id="6.20.210.20">
    <property type="entry name" value="THAP domain"/>
    <property type="match status" value="1"/>
</dbReference>
<evidence type="ECO:0000313" key="8">
    <source>
        <dbReference type="EMBL" id="KAH8036129.1"/>
    </source>
</evidence>
<keyword evidence="4 5" id="KW-0238">DNA-binding</keyword>
<reference evidence="8" key="2">
    <citation type="submission" date="2021-09" db="EMBL/GenBank/DDBJ databases">
        <authorList>
            <person name="Jia N."/>
            <person name="Wang J."/>
            <person name="Shi W."/>
            <person name="Du L."/>
            <person name="Sun Y."/>
            <person name="Zhan W."/>
            <person name="Jiang J."/>
            <person name="Wang Q."/>
            <person name="Zhang B."/>
            <person name="Ji P."/>
            <person name="Sakyi L.B."/>
            <person name="Cui X."/>
            <person name="Yuan T."/>
            <person name="Jiang B."/>
            <person name="Yang W."/>
            <person name="Lam T.T.-Y."/>
            <person name="Chang Q."/>
            <person name="Ding S."/>
            <person name="Wang X."/>
            <person name="Zhu J."/>
            <person name="Ruan X."/>
            <person name="Zhao L."/>
            <person name="Wei J."/>
            <person name="Que T."/>
            <person name="Du C."/>
            <person name="Cheng J."/>
            <person name="Dai P."/>
            <person name="Han X."/>
            <person name="Huang E."/>
            <person name="Gao Y."/>
            <person name="Liu J."/>
            <person name="Shao H."/>
            <person name="Ye R."/>
            <person name="Li L."/>
            <person name="Wei W."/>
            <person name="Wang X."/>
            <person name="Wang C."/>
            <person name="Huo Q."/>
            <person name="Li W."/>
            <person name="Guo W."/>
            <person name="Chen H."/>
            <person name="Chen S."/>
            <person name="Zhou L."/>
            <person name="Zhou L."/>
            <person name="Ni X."/>
            <person name="Tian J."/>
            <person name="Zhou Y."/>
            <person name="Sheng Y."/>
            <person name="Liu T."/>
            <person name="Pan Y."/>
            <person name="Xia L."/>
            <person name="Li J."/>
            <person name="Zhao F."/>
            <person name="Cao W."/>
        </authorList>
    </citation>
    <scope>NUCLEOTIDE SEQUENCE</scope>
    <source>
        <strain evidence="8">Rmic-2018</strain>
        <tissue evidence="8">Larvae</tissue>
    </source>
</reference>
<dbReference type="InterPro" id="IPR038441">
    <property type="entry name" value="THAP_Znf_sf"/>
</dbReference>
<keyword evidence="1" id="KW-0479">Metal-binding</keyword>
<proteinExistence type="predicted"/>
<evidence type="ECO:0000256" key="3">
    <source>
        <dbReference type="ARBA" id="ARBA00022833"/>
    </source>
</evidence>
<accession>A0A9J6ENV6</accession>
<evidence type="ECO:0000259" key="7">
    <source>
        <dbReference type="PROSITE" id="PS50950"/>
    </source>
</evidence>
<dbReference type="AlphaFoldDB" id="A0A9J6ENV6"/>
<dbReference type="PANTHER" id="PTHR47696">
    <property type="entry name" value="THAP DOMAIN-CONTAINING PROTEIN 2"/>
    <property type="match status" value="1"/>
</dbReference>
<reference evidence="8" key="1">
    <citation type="journal article" date="2020" name="Cell">
        <title>Large-Scale Comparative Analyses of Tick Genomes Elucidate Their Genetic Diversity and Vector Capacities.</title>
        <authorList>
            <consortium name="Tick Genome and Microbiome Consortium (TIGMIC)"/>
            <person name="Jia N."/>
            <person name="Wang J."/>
            <person name="Shi W."/>
            <person name="Du L."/>
            <person name="Sun Y."/>
            <person name="Zhan W."/>
            <person name="Jiang J.F."/>
            <person name="Wang Q."/>
            <person name="Zhang B."/>
            <person name="Ji P."/>
            <person name="Bell-Sakyi L."/>
            <person name="Cui X.M."/>
            <person name="Yuan T.T."/>
            <person name="Jiang B.G."/>
            <person name="Yang W.F."/>
            <person name="Lam T.T."/>
            <person name="Chang Q.C."/>
            <person name="Ding S.J."/>
            <person name="Wang X.J."/>
            <person name="Zhu J.G."/>
            <person name="Ruan X.D."/>
            <person name="Zhao L."/>
            <person name="Wei J.T."/>
            <person name="Ye R.Z."/>
            <person name="Que T.C."/>
            <person name="Du C.H."/>
            <person name="Zhou Y.H."/>
            <person name="Cheng J.X."/>
            <person name="Dai P.F."/>
            <person name="Guo W.B."/>
            <person name="Han X.H."/>
            <person name="Huang E.J."/>
            <person name="Li L.F."/>
            <person name="Wei W."/>
            <person name="Gao Y.C."/>
            <person name="Liu J.Z."/>
            <person name="Shao H.Z."/>
            <person name="Wang X."/>
            <person name="Wang C.C."/>
            <person name="Yang T.C."/>
            <person name="Huo Q.B."/>
            <person name="Li W."/>
            <person name="Chen H.Y."/>
            <person name="Chen S.E."/>
            <person name="Zhou L.G."/>
            <person name="Ni X.B."/>
            <person name="Tian J.H."/>
            <person name="Sheng Y."/>
            <person name="Liu T."/>
            <person name="Pan Y.S."/>
            <person name="Xia L.Y."/>
            <person name="Li J."/>
            <person name="Zhao F."/>
            <person name="Cao W.C."/>
        </authorList>
    </citation>
    <scope>NUCLEOTIDE SEQUENCE</scope>
    <source>
        <strain evidence="8">Rmic-2018</strain>
    </source>
</reference>
<sequence length="516" mass="57779">MERAFVTSACRNAISRRYEKAESFPPRQAVYFGGHVNVGVGMKLATVHFAVYLAFYILKEVDTIPDVMVSSCVAFGCTNRAKQKPGITFHVFPKDKTLRDAWQRAVRRDGWEPKNADVLCSEHFEANCFDRTGQTTRLRPGSIPTIFPAFPAHLQKPAKRKREAPKCRTALSPVVSAEAAVEMPSEPSSPAKDSYRSKAEESAQEVLQLKKKVKTLQQSKRRLSKRCDASENLIKELKERKLLSEKGLEVFEATFSPEIQQLLVRAHEKTNKMYPPELRAFALTLHYYSAAAYEYVRSKFNNALPSQRRLPKSQDKPLIAALMMDDMAIKKHVQLVGKKVQTAKRLTSAKLSCVVGKVDHFRPCRTLGKKHSVSTIYALVDRCKAKRPYARVSLTCGKRPLFACEASANSAGHSLFLLAALIACEVLAYAGDVRLACLRDTLTVAAPVPQADRDCVFLSDLRCQARPIDFHPVFLFPPSLGGLARNWGFGDSREPPAQRLIFQGLQFLLLYFVALD</sequence>
<keyword evidence="2 5" id="KW-0863">Zinc-finger</keyword>
<comment type="caution">
    <text evidence="8">The sequence shown here is derived from an EMBL/GenBank/DDBJ whole genome shotgun (WGS) entry which is preliminary data.</text>
</comment>
<evidence type="ECO:0000256" key="2">
    <source>
        <dbReference type="ARBA" id="ARBA00022771"/>
    </source>
</evidence>
<dbReference type="InterPro" id="IPR021896">
    <property type="entry name" value="THAP9-like_HTH"/>
</dbReference>
<dbReference type="SMART" id="SM00980">
    <property type="entry name" value="THAP"/>
    <property type="match status" value="1"/>
</dbReference>
<keyword evidence="3" id="KW-0862">Zinc</keyword>
<dbReference type="VEuPathDB" id="VectorBase:LOC119176848"/>
<keyword evidence="9" id="KW-1185">Reference proteome</keyword>
<dbReference type="GO" id="GO:0003677">
    <property type="term" value="F:DNA binding"/>
    <property type="evidence" value="ECO:0007669"/>
    <property type="project" value="UniProtKB-UniRule"/>
</dbReference>
<feature type="domain" description="THAP-type" evidence="7">
    <location>
        <begin position="68"/>
        <end position="147"/>
    </location>
</feature>
<evidence type="ECO:0000256" key="5">
    <source>
        <dbReference type="PROSITE-ProRule" id="PRU00309"/>
    </source>
</evidence>
<dbReference type="PROSITE" id="PS50950">
    <property type="entry name" value="ZF_THAP"/>
    <property type="match status" value="1"/>
</dbReference>
<protein>
    <recommendedName>
        <fullName evidence="7">THAP-type domain-containing protein</fullName>
    </recommendedName>
</protein>
<feature type="region of interest" description="Disordered" evidence="6">
    <location>
        <begin position="178"/>
        <end position="200"/>
    </location>
</feature>
<dbReference type="SUPFAM" id="SSF57716">
    <property type="entry name" value="Glucocorticoid receptor-like (DNA-binding domain)"/>
    <property type="match status" value="1"/>
</dbReference>
<dbReference type="EMBL" id="JABSTU010000003">
    <property type="protein sequence ID" value="KAH8036129.1"/>
    <property type="molecule type" value="Genomic_DNA"/>
</dbReference>
<dbReference type="GO" id="GO:0008270">
    <property type="term" value="F:zinc ion binding"/>
    <property type="evidence" value="ECO:0007669"/>
    <property type="project" value="UniProtKB-KW"/>
</dbReference>
<evidence type="ECO:0000313" key="9">
    <source>
        <dbReference type="Proteomes" id="UP000821866"/>
    </source>
</evidence>
<name>A0A9J6ENV6_RHIMP</name>
<evidence type="ECO:0000256" key="6">
    <source>
        <dbReference type="SAM" id="MobiDB-lite"/>
    </source>
</evidence>
<dbReference type="InterPro" id="IPR006612">
    <property type="entry name" value="THAP_Znf"/>
</dbReference>
<dbReference type="InterPro" id="IPR026521">
    <property type="entry name" value="THAP2"/>
</dbReference>
<dbReference type="Pfam" id="PF05485">
    <property type="entry name" value="THAP"/>
    <property type="match status" value="1"/>
</dbReference>
<dbReference type="Proteomes" id="UP000821866">
    <property type="component" value="Chromosome 11"/>
</dbReference>
<dbReference type="Pfam" id="PF12017">
    <property type="entry name" value="Tnp_P_element"/>
    <property type="match status" value="1"/>
</dbReference>
<evidence type="ECO:0000256" key="1">
    <source>
        <dbReference type="ARBA" id="ARBA00022723"/>
    </source>
</evidence>
<gene>
    <name evidence="8" type="ORF">HPB51_017940</name>
</gene>
<organism evidence="8 9">
    <name type="scientific">Rhipicephalus microplus</name>
    <name type="common">Cattle tick</name>
    <name type="synonym">Boophilus microplus</name>
    <dbReference type="NCBI Taxonomy" id="6941"/>
    <lineage>
        <taxon>Eukaryota</taxon>
        <taxon>Metazoa</taxon>
        <taxon>Ecdysozoa</taxon>
        <taxon>Arthropoda</taxon>
        <taxon>Chelicerata</taxon>
        <taxon>Arachnida</taxon>
        <taxon>Acari</taxon>
        <taxon>Parasitiformes</taxon>
        <taxon>Ixodida</taxon>
        <taxon>Ixodoidea</taxon>
        <taxon>Ixodidae</taxon>
        <taxon>Rhipicephalinae</taxon>
        <taxon>Rhipicephalus</taxon>
        <taxon>Boophilus</taxon>
    </lineage>
</organism>
<dbReference type="SMART" id="SM00692">
    <property type="entry name" value="DM3"/>
    <property type="match status" value="1"/>
</dbReference>
<dbReference type="PANTHER" id="PTHR47696:SF1">
    <property type="entry name" value="THAP DOMAIN-CONTAINING PROTEIN 2"/>
    <property type="match status" value="1"/>
</dbReference>
<evidence type="ECO:0000256" key="4">
    <source>
        <dbReference type="ARBA" id="ARBA00023125"/>
    </source>
</evidence>